<dbReference type="Proteomes" id="UP000003093">
    <property type="component" value="Unassembled WGS sequence"/>
</dbReference>
<organism evidence="3 4">
    <name type="scientific">Staphylococcus aureus subsp. aureus DR10</name>
    <dbReference type="NCBI Taxonomy" id="1155079"/>
    <lineage>
        <taxon>Bacteria</taxon>
        <taxon>Bacillati</taxon>
        <taxon>Bacillota</taxon>
        <taxon>Bacilli</taxon>
        <taxon>Bacillales</taxon>
        <taxon>Staphylococcaceae</taxon>
        <taxon>Staphylococcus</taxon>
    </lineage>
</organism>
<dbReference type="Gene3D" id="3.10.450.40">
    <property type="match status" value="2"/>
</dbReference>
<dbReference type="Pfam" id="PF03413">
    <property type="entry name" value="PepSY"/>
    <property type="match status" value="2"/>
</dbReference>
<proteinExistence type="predicted"/>
<feature type="compositionally biased region" description="Basic and acidic residues" evidence="1">
    <location>
        <begin position="57"/>
        <end position="69"/>
    </location>
</feature>
<protein>
    <submittedName>
        <fullName evidence="3">Exported protein</fullName>
    </submittedName>
</protein>
<comment type="caution">
    <text evidence="3">The sequence shown here is derived from an EMBL/GenBank/DDBJ whole genome shotgun (WGS) entry which is preliminary data.</text>
</comment>
<evidence type="ECO:0000256" key="1">
    <source>
        <dbReference type="SAM" id="MobiDB-lite"/>
    </source>
</evidence>
<gene>
    <name evidence="3" type="ORF">ST398NM02_0450</name>
</gene>
<reference evidence="3 4" key="1">
    <citation type="journal article" date="2012" name="MBio">
        <title>Identification of a highly transmissible animal-independent Staphylococcus aureus ST398 clone with distinct genomic and cell adhesion properties.</title>
        <authorList>
            <person name="Uhlemann A.C."/>
            <person name="Porcella S.F."/>
            <person name="Trivedi S."/>
            <person name="Sullivan S.B."/>
            <person name="Hafer C."/>
            <person name="Kennedy A.D."/>
            <person name="Barbian K.D."/>
            <person name="McCarthy A.J."/>
            <person name="Street C."/>
            <person name="Hirschberg D.L."/>
            <person name="Lipkin W.I."/>
            <person name="Lindsay J.A."/>
            <person name="DeLeo F.R."/>
            <person name="Lowy F.D."/>
        </authorList>
    </citation>
    <scope>NUCLEOTIDE SEQUENCE [LARGE SCALE GENOMIC DNA]</scope>
    <source>
        <strain evidence="3 4">DR10</strain>
    </source>
</reference>
<feature type="compositionally biased region" description="Polar residues" evidence="1">
    <location>
        <begin position="42"/>
        <end position="54"/>
    </location>
</feature>
<dbReference type="EMBL" id="AIDT01000004">
    <property type="protein sequence ID" value="EIA14475.1"/>
    <property type="molecule type" value="Genomic_DNA"/>
</dbReference>
<sequence length="201" mass="22514">MSFKKGRESDIMKLKSLAVLSMSAVVLTACGNDTPKDETKSTESNTNQDANTTKDVIALKDVKTSPEDAVKKAEETYKGQKLKGISFENSNGEWAYKVTQQKSGEESEVLVADKNKKVINKKTEKEDTVNENDNFKYSDAIDYKKAIKEGQKEFDGDIKEWSLEKDDGKLVYNIDLKKGNKKQEVTVDAKNGKVLKSEQDQ</sequence>
<feature type="domain" description="PepSY" evidence="2">
    <location>
        <begin position="141"/>
        <end position="198"/>
    </location>
</feature>
<evidence type="ECO:0000313" key="3">
    <source>
        <dbReference type="EMBL" id="EIA14475.1"/>
    </source>
</evidence>
<dbReference type="InterPro" id="IPR025711">
    <property type="entry name" value="PepSY"/>
</dbReference>
<feature type="region of interest" description="Disordered" evidence="1">
    <location>
        <begin position="31"/>
        <end position="69"/>
    </location>
</feature>
<dbReference type="AlphaFoldDB" id="A0ABC9Q1H5"/>
<name>A0ABC9Q1H5_STAA5</name>
<evidence type="ECO:0000259" key="2">
    <source>
        <dbReference type="Pfam" id="PF03413"/>
    </source>
</evidence>
<feature type="domain" description="PepSY" evidence="2">
    <location>
        <begin position="65"/>
        <end position="111"/>
    </location>
</feature>
<evidence type="ECO:0000313" key="4">
    <source>
        <dbReference type="Proteomes" id="UP000003093"/>
    </source>
</evidence>
<dbReference type="PROSITE" id="PS51257">
    <property type="entry name" value="PROKAR_LIPOPROTEIN"/>
    <property type="match status" value="1"/>
</dbReference>
<accession>A0ABC9Q1H5</accession>